<dbReference type="InterPro" id="IPR032806">
    <property type="entry name" value="YbfD_N"/>
</dbReference>
<dbReference type="Pfam" id="PF13808">
    <property type="entry name" value="DDE_Tnp_1_assoc"/>
    <property type="match status" value="1"/>
</dbReference>
<dbReference type="Proteomes" id="UP000018837">
    <property type="component" value="Unassembled WGS sequence"/>
</dbReference>
<organism evidence="2 3">
    <name type="scientific">Tannerella sp. oral taxon BU063 isolate Cell 2</name>
    <dbReference type="NCBI Taxonomy" id="1411148"/>
    <lineage>
        <taxon>Bacteria</taxon>
        <taxon>Pseudomonadati</taxon>
        <taxon>Bacteroidota</taxon>
        <taxon>Bacteroidia</taxon>
        <taxon>Bacteroidales</taxon>
        <taxon>Tannerellaceae</taxon>
        <taxon>Tannerella</taxon>
    </lineage>
</organism>
<sequence>MGVVLRQSNRIKMLFLGDLEKFEEITSVLDPRVKGRCKHKVSDIIIIAIATYLCGGDDYVSMYELCRERGEDLKPLVELPNGCPSVDTFEKVISRIDPKAFGACLSVFGDTLIEDLKGKHVSIDGKRIRGS</sequence>
<protein>
    <recommendedName>
        <fullName evidence="1">H repeat-associated protein N-terminal domain-containing protein</fullName>
    </recommendedName>
</protein>
<evidence type="ECO:0000259" key="1">
    <source>
        <dbReference type="Pfam" id="PF13808"/>
    </source>
</evidence>
<proteinExistence type="predicted"/>
<dbReference type="EMBL" id="AYUF01000425">
    <property type="protein sequence ID" value="ETK01964.1"/>
    <property type="molecule type" value="Genomic_DNA"/>
</dbReference>
<dbReference type="PANTHER" id="PTHR30298">
    <property type="entry name" value="H REPEAT-ASSOCIATED PREDICTED TRANSPOSASE"/>
    <property type="match status" value="1"/>
</dbReference>
<dbReference type="InterPro" id="IPR051698">
    <property type="entry name" value="Transposase_11-like"/>
</dbReference>
<comment type="caution">
    <text evidence="2">The sequence shown here is derived from an EMBL/GenBank/DDBJ whole genome shotgun (WGS) entry which is preliminary data.</text>
</comment>
<evidence type="ECO:0000313" key="3">
    <source>
        <dbReference type="Proteomes" id="UP000018837"/>
    </source>
</evidence>
<dbReference type="PANTHER" id="PTHR30298:SF0">
    <property type="entry name" value="PROTEIN YBFL-RELATED"/>
    <property type="match status" value="1"/>
</dbReference>
<evidence type="ECO:0000313" key="2">
    <source>
        <dbReference type="EMBL" id="ETK01964.1"/>
    </source>
</evidence>
<name>W2C429_9BACT</name>
<reference evidence="2 3" key="1">
    <citation type="submission" date="2013-11" db="EMBL/GenBank/DDBJ databases">
        <title>Single cell genomics of uncultured Tannerella BU063 (oral taxon 286).</title>
        <authorList>
            <person name="Beall C.J."/>
            <person name="Campbell A.G."/>
            <person name="Griffen A.L."/>
            <person name="Podar M."/>
            <person name="Leys E.J."/>
        </authorList>
    </citation>
    <scope>NUCLEOTIDE SEQUENCE [LARGE SCALE GENOMIC DNA]</scope>
    <source>
        <strain evidence="2">Cell 2</strain>
    </source>
</reference>
<feature type="domain" description="H repeat-associated protein N-terminal" evidence="1">
    <location>
        <begin position="23"/>
        <end position="106"/>
    </location>
</feature>
<dbReference type="AlphaFoldDB" id="W2C429"/>
<accession>W2C429</accession>
<gene>
    <name evidence="2" type="ORF">N425_06885</name>
</gene>